<evidence type="ECO:0008006" key="3">
    <source>
        <dbReference type="Google" id="ProtNLM"/>
    </source>
</evidence>
<organism evidence="1 2">
    <name type="scientific">Faecalicoccus pleomorphus</name>
    <dbReference type="NCBI Taxonomy" id="1323"/>
    <lineage>
        <taxon>Bacteria</taxon>
        <taxon>Bacillati</taxon>
        <taxon>Bacillota</taxon>
        <taxon>Erysipelotrichia</taxon>
        <taxon>Erysipelotrichales</taxon>
        <taxon>Erysipelotrichaceae</taxon>
        <taxon>Faecalicoccus</taxon>
    </lineage>
</organism>
<name>A0A3E3E7W0_9FIRM</name>
<sequence>MYLFYYDESEHSRKINYNTINADNFYDSFATVIVGWNDEYNSEIEKLYESFESKYKDRKDKNGEIKSNRLHNNEFKYGFASVNKHNTRFLNDFLEVFNEKVKIYVSFHSKIEYLVVQLFSQYDNNIFFDADSMKYSITKALVTYRPENVIKAISESPDTFVESLKMFFNERIQKNIQHNIRPLETNAFNEIITVLDSISSEVIISWDYKMTFEGFAKYLNEQGIDNYKIILDNEGNEGQDSRTCTAAKSVGLMNVEEKNSKDVFGLRMADMMVGIITKLMKHLSINLHKDYGETVELRFLDPKWFALSNEQLQLYLKMNKIICENDKAWYKSYIGLYPDDFIVFIALLKFINDEKTKQLMLNNLEILPRCFNDYSCQCISDYFKRLKVKIPIDPIPNTKKDYYYNQSGAKVYFDIKKQPLLNIEKGCNKLYKVLSTGIERNGIPVITVFENENYFCYRLPNELCGWSRYLLSLSILGNNLLPSDVLFSNVDGNYTADIL</sequence>
<dbReference type="EMBL" id="QUSK01000007">
    <property type="protein sequence ID" value="RGD77169.1"/>
    <property type="molecule type" value="Genomic_DNA"/>
</dbReference>
<comment type="caution">
    <text evidence="1">The sequence shown here is derived from an EMBL/GenBank/DDBJ whole genome shotgun (WGS) entry which is preliminary data.</text>
</comment>
<accession>A0A3E3E7W0</accession>
<dbReference type="RefSeq" id="WP_117445889.1">
    <property type="nucleotide sequence ID" value="NZ_JBFBOW010000018.1"/>
</dbReference>
<protein>
    <recommendedName>
        <fullName evidence="3">DUF3800 domain-containing protein</fullName>
    </recommendedName>
</protein>
<dbReference type="Proteomes" id="UP000260721">
    <property type="component" value="Unassembled WGS sequence"/>
</dbReference>
<dbReference type="AlphaFoldDB" id="A0A3E3E7W0"/>
<reference evidence="1 2" key="1">
    <citation type="submission" date="2018-08" db="EMBL/GenBank/DDBJ databases">
        <title>A genome reference for cultivated species of the human gut microbiota.</title>
        <authorList>
            <person name="Zou Y."/>
            <person name="Xue W."/>
            <person name="Luo G."/>
        </authorList>
    </citation>
    <scope>NUCLEOTIDE SEQUENCE [LARGE SCALE GENOMIC DNA]</scope>
    <source>
        <strain evidence="1 2">TF08-11</strain>
    </source>
</reference>
<evidence type="ECO:0000313" key="2">
    <source>
        <dbReference type="Proteomes" id="UP000260721"/>
    </source>
</evidence>
<evidence type="ECO:0000313" key="1">
    <source>
        <dbReference type="EMBL" id="RGD77169.1"/>
    </source>
</evidence>
<gene>
    <name evidence="1" type="ORF">DXC78_04400</name>
</gene>
<proteinExistence type="predicted"/>